<evidence type="ECO:0000313" key="2">
    <source>
        <dbReference type="Proteomes" id="UP001140087"/>
    </source>
</evidence>
<organism evidence="1 2">
    <name type="scientific">Coemansia helicoidea</name>
    <dbReference type="NCBI Taxonomy" id="1286919"/>
    <lineage>
        <taxon>Eukaryota</taxon>
        <taxon>Fungi</taxon>
        <taxon>Fungi incertae sedis</taxon>
        <taxon>Zoopagomycota</taxon>
        <taxon>Kickxellomycotina</taxon>
        <taxon>Kickxellomycetes</taxon>
        <taxon>Kickxellales</taxon>
        <taxon>Kickxellaceae</taxon>
        <taxon>Coemansia</taxon>
    </lineage>
</organism>
<sequence>MAGQRGKMAERRALPERTMLAVEYPGYVVDTAKALRSLGGSKKLARDTTEDVGMPVELRFRYEDPASHPINGEITPTENLLLKVTRRVRRRWLPQTGDGPAPAEEEEAQVRAEVVAVLDRTVRFRKLADFQYIVPRTDAIAQFARLTNGIDIDIDAVKQLGASSLLDEAPGGAVGYVPAPFLDRRGWPSQYQHAAAGGSGADGAQASDAHQRRRREGGKPTFHGIYMKFDAESVPERPSAAAERECRGVPARALQKAQRILDEFPVINRAAVEALLPPAECGGHRQTTIMPLLAYLMDTGPWRNCWIRLGYDPRKDPGSCKYQILDIRNANTGVSVGRVRMNPRSTLAQTQPDDAPPAAATARTRGHVFDDEAVRQKAAGIFQFIHVEVQPLRELIDYMPGRRQTPCEYSGWLQPSVMRTMRLKLRAIKRLSGAAAQGSAELAVDYAELDAMISADRREEAEARAAEQLIEVRGASAAGGPLAQAVREHVDARVDEFMRALGTEAASDQPMDEPDSDAAAGEFDIFGYDDASD</sequence>
<gene>
    <name evidence="1" type="primary">TFC1</name>
    <name evidence="1" type="ORF">H4R21_002041</name>
</gene>
<comment type="caution">
    <text evidence="1">The sequence shown here is derived from an EMBL/GenBank/DDBJ whole genome shotgun (WGS) entry which is preliminary data.</text>
</comment>
<keyword evidence="2" id="KW-1185">Reference proteome</keyword>
<accession>A0ACC1LA26</accession>
<proteinExistence type="predicted"/>
<dbReference type="Proteomes" id="UP001140087">
    <property type="component" value="Unassembled WGS sequence"/>
</dbReference>
<evidence type="ECO:0000313" key="1">
    <source>
        <dbReference type="EMBL" id="KAJ2803431.1"/>
    </source>
</evidence>
<dbReference type="EMBL" id="JANBUN010000481">
    <property type="protein sequence ID" value="KAJ2803431.1"/>
    <property type="molecule type" value="Genomic_DNA"/>
</dbReference>
<name>A0ACC1LA26_9FUNG</name>
<protein>
    <submittedName>
        <fullName evidence="1">Tau 95 subunit of transcription factor TFIIIC</fullName>
    </submittedName>
</protein>
<reference evidence="1" key="1">
    <citation type="submission" date="2022-07" db="EMBL/GenBank/DDBJ databases">
        <title>Phylogenomic reconstructions and comparative analyses of Kickxellomycotina fungi.</title>
        <authorList>
            <person name="Reynolds N.K."/>
            <person name="Stajich J.E."/>
            <person name="Barry K."/>
            <person name="Grigoriev I.V."/>
            <person name="Crous P."/>
            <person name="Smith M.E."/>
        </authorList>
    </citation>
    <scope>NUCLEOTIDE SEQUENCE</scope>
    <source>
        <strain evidence="1">BCRC 34780</strain>
    </source>
</reference>